<organism evidence="2 3">
    <name type="scientific">Brotonthovivens ammoniilytica</name>
    <dbReference type="NCBI Taxonomy" id="2981725"/>
    <lineage>
        <taxon>Bacteria</taxon>
        <taxon>Bacillati</taxon>
        <taxon>Bacillota</taxon>
        <taxon>Clostridia</taxon>
        <taxon>Lachnospirales</taxon>
        <taxon>Lachnospiraceae</taxon>
        <taxon>Brotonthovivens</taxon>
    </lineage>
</organism>
<sequence>MGFILNAVRGFCMAVADSVPGVSGGTIAFLMGFYDEFINSLDGLFLGNKEEKKKAIVFLVKLGIGWVIGLCLSISILTTLFASHIYVVSSVFLGLTVCAIPIVIREEKDSVAGHYKHIIFLILGIAAVVLIAMGNPASGGEGLHLNLSSLTFGNGIYIFLVGMLAISAMVLPGISGSTMLLIFGLYMPVTGAIKDVLSGDFSNIKILICLALGIITGILAIIRLVKFCLKRFRPQTIYFIIGLMIGSLYAIVKGPETLDIPQDAMTISTFHIPGFIFGIVILLVFELVKIKKERS</sequence>
<feature type="transmembrane region" description="Helical" evidence="1">
    <location>
        <begin position="55"/>
        <end position="77"/>
    </location>
</feature>
<keyword evidence="1" id="KW-0472">Membrane</keyword>
<comment type="caution">
    <text evidence="2">The sequence shown here is derived from an EMBL/GenBank/DDBJ whole genome shotgun (WGS) entry which is preliminary data.</text>
</comment>
<dbReference type="PANTHER" id="PTHR37308">
    <property type="entry name" value="INTEGRAL MEMBRANE PROTEIN"/>
    <property type="match status" value="1"/>
</dbReference>
<protein>
    <submittedName>
        <fullName evidence="2">DUF368 domain-containing protein</fullName>
    </submittedName>
</protein>
<evidence type="ECO:0000256" key="1">
    <source>
        <dbReference type="SAM" id="Phobius"/>
    </source>
</evidence>
<evidence type="ECO:0000313" key="3">
    <source>
        <dbReference type="Proteomes" id="UP001652442"/>
    </source>
</evidence>
<feature type="transmembrane region" description="Helical" evidence="1">
    <location>
        <begin position="236"/>
        <end position="252"/>
    </location>
</feature>
<accession>A0ABT2TPU3</accession>
<feature type="transmembrane region" description="Helical" evidence="1">
    <location>
        <begin position="264"/>
        <end position="285"/>
    </location>
</feature>
<keyword evidence="1" id="KW-0812">Transmembrane</keyword>
<dbReference type="InterPro" id="IPR007163">
    <property type="entry name" value="VCA0040-like"/>
</dbReference>
<dbReference type="PANTHER" id="PTHR37308:SF1">
    <property type="entry name" value="POLYPRENYL-PHOSPHATE TRANSPORTER"/>
    <property type="match status" value="1"/>
</dbReference>
<feature type="transmembrane region" description="Helical" evidence="1">
    <location>
        <begin position="115"/>
        <end position="134"/>
    </location>
</feature>
<name>A0ABT2TPU3_9FIRM</name>
<dbReference type="Pfam" id="PF04018">
    <property type="entry name" value="VCA0040-like"/>
    <property type="match status" value="1"/>
</dbReference>
<reference evidence="2 3" key="1">
    <citation type="journal article" date="2021" name="ISME Commun">
        <title>Automated analysis of genomic sequences facilitates high-throughput and comprehensive description of bacteria.</title>
        <authorList>
            <person name="Hitch T.C.A."/>
        </authorList>
    </citation>
    <scope>NUCLEOTIDE SEQUENCE [LARGE SCALE GENOMIC DNA]</scope>
    <source>
        <strain evidence="2 3">Sanger_109</strain>
    </source>
</reference>
<feature type="transmembrane region" description="Helical" evidence="1">
    <location>
        <begin position="178"/>
        <end position="197"/>
    </location>
</feature>
<feature type="transmembrane region" description="Helical" evidence="1">
    <location>
        <begin position="154"/>
        <end position="171"/>
    </location>
</feature>
<dbReference type="EMBL" id="JAOQJQ010000008">
    <property type="protein sequence ID" value="MCU6763622.1"/>
    <property type="molecule type" value="Genomic_DNA"/>
</dbReference>
<proteinExistence type="predicted"/>
<keyword evidence="3" id="KW-1185">Reference proteome</keyword>
<feature type="transmembrane region" description="Helical" evidence="1">
    <location>
        <begin position="203"/>
        <end position="224"/>
    </location>
</feature>
<keyword evidence="1" id="KW-1133">Transmembrane helix</keyword>
<dbReference type="Proteomes" id="UP001652442">
    <property type="component" value="Unassembled WGS sequence"/>
</dbReference>
<evidence type="ECO:0000313" key="2">
    <source>
        <dbReference type="EMBL" id="MCU6763622.1"/>
    </source>
</evidence>
<dbReference type="RefSeq" id="WP_262591445.1">
    <property type="nucleotide sequence ID" value="NZ_JAOQJQ010000008.1"/>
</dbReference>
<gene>
    <name evidence="2" type="ORF">OCV88_15035</name>
</gene>
<feature type="transmembrane region" description="Helical" evidence="1">
    <location>
        <begin position="83"/>
        <end position="103"/>
    </location>
</feature>